<dbReference type="Proteomes" id="UP001597218">
    <property type="component" value="Unassembled WGS sequence"/>
</dbReference>
<protein>
    <submittedName>
        <fullName evidence="1">Spo0E family sporulation regulatory protein-aspartic acid phosphatase</fullName>
    </submittedName>
</protein>
<evidence type="ECO:0000313" key="2">
    <source>
        <dbReference type="Proteomes" id="UP001597218"/>
    </source>
</evidence>
<reference evidence="2" key="1">
    <citation type="journal article" date="2019" name="Int. J. Syst. Evol. Microbiol.">
        <title>The Global Catalogue of Microorganisms (GCM) 10K type strain sequencing project: providing services to taxonomists for standard genome sequencing and annotation.</title>
        <authorList>
            <consortium name="The Broad Institute Genomics Platform"/>
            <consortium name="The Broad Institute Genome Sequencing Center for Infectious Disease"/>
            <person name="Wu L."/>
            <person name="Ma J."/>
        </authorList>
    </citation>
    <scope>NUCLEOTIDE SEQUENCE [LARGE SCALE GENOMIC DNA]</scope>
    <source>
        <strain evidence="2">CGMCC 4.7177</strain>
    </source>
</reference>
<organism evidence="1 2">
    <name type="scientific">Sporosarcina siberiensis</name>
    <dbReference type="NCBI Taxonomy" id="1365606"/>
    <lineage>
        <taxon>Bacteria</taxon>
        <taxon>Bacillati</taxon>
        <taxon>Bacillota</taxon>
        <taxon>Bacilli</taxon>
        <taxon>Bacillales</taxon>
        <taxon>Caryophanaceae</taxon>
        <taxon>Sporosarcina</taxon>
    </lineage>
</organism>
<comment type="caution">
    <text evidence="1">The sequence shown here is derived from an EMBL/GenBank/DDBJ whole genome shotgun (WGS) entry which is preliminary data.</text>
</comment>
<proteinExistence type="predicted"/>
<sequence>MLEMEIESTREEMIQKALEVGFNNSVTLGISCKLDQLLNQLEKIRKTRMFYGTNECTCMKEFVGKG</sequence>
<dbReference type="EMBL" id="JBHUGI010000032">
    <property type="protein sequence ID" value="MFD1929057.1"/>
    <property type="molecule type" value="Genomic_DNA"/>
</dbReference>
<dbReference type="Pfam" id="PF09388">
    <property type="entry name" value="SpoOE-like"/>
    <property type="match status" value="1"/>
</dbReference>
<dbReference type="RefSeq" id="WP_381539082.1">
    <property type="nucleotide sequence ID" value="NZ_JBHUGI010000032.1"/>
</dbReference>
<keyword evidence="2" id="KW-1185">Reference proteome</keyword>
<name>A0ABW4SHK5_9BACL</name>
<dbReference type="InterPro" id="IPR037208">
    <property type="entry name" value="Spo0E-like_sf"/>
</dbReference>
<dbReference type="Gene3D" id="4.10.280.10">
    <property type="entry name" value="Helix-loop-helix DNA-binding domain"/>
    <property type="match status" value="1"/>
</dbReference>
<evidence type="ECO:0000313" key="1">
    <source>
        <dbReference type="EMBL" id="MFD1929057.1"/>
    </source>
</evidence>
<gene>
    <name evidence="1" type="ORF">ACFSFY_13520</name>
</gene>
<dbReference type="SUPFAM" id="SSF140500">
    <property type="entry name" value="BAS1536-like"/>
    <property type="match status" value="1"/>
</dbReference>
<accession>A0ABW4SHK5</accession>
<dbReference type="InterPro" id="IPR036638">
    <property type="entry name" value="HLH_DNA-bd_sf"/>
</dbReference>
<dbReference type="InterPro" id="IPR018540">
    <property type="entry name" value="Spo0E-like"/>
</dbReference>